<comment type="caution">
    <text evidence="2">The sequence shown here is derived from an EMBL/GenBank/DDBJ whole genome shotgun (WGS) entry which is preliminary data.</text>
</comment>
<feature type="compositionally biased region" description="Basic and acidic residues" evidence="1">
    <location>
        <begin position="221"/>
        <end position="240"/>
    </location>
</feature>
<evidence type="ECO:0000256" key="1">
    <source>
        <dbReference type="SAM" id="MobiDB-lite"/>
    </source>
</evidence>
<feature type="region of interest" description="Disordered" evidence="1">
    <location>
        <begin position="117"/>
        <end position="200"/>
    </location>
</feature>
<gene>
    <name evidence="2" type="ORF">CPB84DRAFT_1684674</name>
</gene>
<evidence type="ECO:0000313" key="2">
    <source>
        <dbReference type="EMBL" id="KAF8887446.1"/>
    </source>
</evidence>
<feature type="region of interest" description="Disordered" evidence="1">
    <location>
        <begin position="50"/>
        <end position="99"/>
    </location>
</feature>
<feature type="region of interest" description="Disordered" evidence="1">
    <location>
        <begin position="1"/>
        <end position="37"/>
    </location>
</feature>
<organism evidence="2 3">
    <name type="scientific">Gymnopilus junonius</name>
    <name type="common">Spectacular rustgill mushroom</name>
    <name type="synonym">Gymnopilus spectabilis subsp. junonius</name>
    <dbReference type="NCBI Taxonomy" id="109634"/>
    <lineage>
        <taxon>Eukaryota</taxon>
        <taxon>Fungi</taxon>
        <taxon>Dikarya</taxon>
        <taxon>Basidiomycota</taxon>
        <taxon>Agaricomycotina</taxon>
        <taxon>Agaricomycetes</taxon>
        <taxon>Agaricomycetidae</taxon>
        <taxon>Agaricales</taxon>
        <taxon>Agaricineae</taxon>
        <taxon>Hymenogastraceae</taxon>
        <taxon>Gymnopilus</taxon>
    </lineage>
</organism>
<keyword evidence="3" id="KW-1185">Reference proteome</keyword>
<feature type="compositionally biased region" description="Polar residues" evidence="1">
    <location>
        <begin position="147"/>
        <end position="159"/>
    </location>
</feature>
<dbReference type="Proteomes" id="UP000724874">
    <property type="component" value="Unassembled WGS sequence"/>
</dbReference>
<protein>
    <submittedName>
        <fullName evidence="2">Uncharacterized protein</fullName>
    </submittedName>
</protein>
<name>A0A9P5TKI5_GYMJU</name>
<evidence type="ECO:0000313" key="3">
    <source>
        <dbReference type="Proteomes" id="UP000724874"/>
    </source>
</evidence>
<accession>A0A9P5TKI5</accession>
<proteinExistence type="predicted"/>
<reference evidence="2" key="1">
    <citation type="submission" date="2020-11" db="EMBL/GenBank/DDBJ databases">
        <authorList>
            <consortium name="DOE Joint Genome Institute"/>
            <person name="Ahrendt S."/>
            <person name="Riley R."/>
            <person name="Andreopoulos W."/>
            <person name="LaButti K."/>
            <person name="Pangilinan J."/>
            <person name="Ruiz-duenas F.J."/>
            <person name="Barrasa J.M."/>
            <person name="Sanchez-Garcia M."/>
            <person name="Camarero S."/>
            <person name="Miyauchi S."/>
            <person name="Serrano A."/>
            <person name="Linde D."/>
            <person name="Babiker R."/>
            <person name="Drula E."/>
            <person name="Ayuso-Fernandez I."/>
            <person name="Pacheco R."/>
            <person name="Padilla G."/>
            <person name="Ferreira P."/>
            <person name="Barriuso J."/>
            <person name="Kellner H."/>
            <person name="Castanera R."/>
            <person name="Alfaro M."/>
            <person name="Ramirez L."/>
            <person name="Pisabarro A.G."/>
            <person name="Kuo A."/>
            <person name="Tritt A."/>
            <person name="Lipzen A."/>
            <person name="He G."/>
            <person name="Yan M."/>
            <person name="Ng V."/>
            <person name="Cullen D."/>
            <person name="Martin F."/>
            <person name="Rosso M.-N."/>
            <person name="Henrissat B."/>
            <person name="Hibbett D."/>
            <person name="Martinez A.T."/>
            <person name="Grigoriev I.V."/>
        </authorList>
    </citation>
    <scope>NUCLEOTIDE SEQUENCE</scope>
    <source>
        <strain evidence="2">AH 44721</strain>
    </source>
</reference>
<sequence length="250" mass="28300">MPHKKAKRSIREKQQAERGSDLAPSKESLKNEPIPKSAARVLNSLAIREEWKLKKRKHEDGDEGRQGKRQKMTADGTKKADKKTSLTIRPGESMQHFNKRVESDWRPLVKSAVEISRVVARNVAKTEREEQQAKRTKSKAQPVEEVQNVQKPPQSTSPLPQEAKFNGRPKEFQSASSSAPRRLNDIAQAPPELKKLPRGALSMIGKREGVLSMSQKVMMEQEREKAVARYRQLKADRRQANEAGIKTPDS</sequence>
<dbReference type="EMBL" id="JADNYJ010000090">
    <property type="protein sequence ID" value="KAF8887446.1"/>
    <property type="molecule type" value="Genomic_DNA"/>
</dbReference>
<dbReference type="OrthoDB" id="5876637at2759"/>
<feature type="region of interest" description="Disordered" evidence="1">
    <location>
        <begin position="221"/>
        <end position="250"/>
    </location>
</feature>
<feature type="compositionally biased region" description="Basic and acidic residues" evidence="1">
    <location>
        <begin position="9"/>
        <end position="20"/>
    </location>
</feature>
<feature type="compositionally biased region" description="Basic and acidic residues" evidence="1">
    <location>
        <begin position="124"/>
        <end position="133"/>
    </location>
</feature>
<dbReference type="AlphaFoldDB" id="A0A9P5TKI5"/>
<feature type="compositionally biased region" description="Basic and acidic residues" evidence="1">
    <location>
        <begin position="50"/>
        <end position="66"/>
    </location>
</feature>